<evidence type="ECO:0000256" key="2">
    <source>
        <dbReference type="ARBA" id="ARBA00007208"/>
    </source>
</evidence>
<organism evidence="12 13">
    <name type="scientific">Neiella marina</name>
    <dbReference type="NCBI Taxonomy" id="508461"/>
    <lineage>
        <taxon>Bacteria</taxon>
        <taxon>Pseudomonadati</taxon>
        <taxon>Pseudomonadota</taxon>
        <taxon>Gammaproteobacteria</taxon>
        <taxon>Alteromonadales</taxon>
        <taxon>Echinimonadaceae</taxon>
        <taxon>Neiella</taxon>
    </lineage>
</organism>
<keyword evidence="6" id="KW-0997">Cell inner membrane</keyword>
<keyword evidence="11" id="KW-1133">Transmembrane helix</keyword>
<dbReference type="Pfam" id="PF01203">
    <property type="entry name" value="T2SSN"/>
    <property type="match status" value="1"/>
</dbReference>
<evidence type="ECO:0000256" key="4">
    <source>
        <dbReference type="ARBA" id="ARBA00022448"/>
    </source>
</evidence>
<evidence type="ECO:0000256" key="1">
    <source>
        <dbReference type="ARBA" id="ARBA00004533"/>
    </source>
</evidence>
<dbReference type="Proteomes" id="UP000619743">
    <property type="component" value="Unassembled WGS sequence"/>
</dbReference>
<dbReference type="OrthoDB" id="6118198at2"/>
<dbReference type="EMBL" id="BMDX01000025">
    <property type="protein sequence ID" value="GGA88749.1"/>
    <property type="molecule type" value="Genomic_DNA"/>
</dbReference>
<evidence type="ECO:0000256" key="3">
    <source>
        <dbReference type="ARBA" id="ARBA00021563"/>
    </source>
</evidence>
<evidence type="ECO:0000313" key="13">
    <source>
        <dbReference type="Proteomes" id="UP000619743"/>
    </source>
</evidence>
<keyword evidence="9 11" id="KW-0472">Membrane</keyword>
<evidence type="ECO:0000256" key="11">
    <source>
        <dbReference type="SAM" id="Phobius"/>
    </source>
</evidence>
<evidence type="ECO:0000256" key="7">
    <source>
        <dbReference type="ARBA" id="ARBA00022692"/>
    </source>
</evidence>
<keyword evidence="8" id="KW-0653">Protein transport</keyword>
<gene>
    <name evidence="12" type="primary">gspN</name>
    <name evidence="12" type="ORF">GCM10011369_33630</name>
</gene>
<comment type="caution">
    <text evidence="12">The sequence shown here is derived from an EMBL/GenBank/DDBJ whole genome shotgun (WGS) entry which is preliminary data.</text>
</comment>
<keyword evidence="5" id="KW-1003">Cell membrane</keyword>
<dbReference type="AlphaFoldDB" id="A0A8J2U9N6"/>
<evidence type="ECO:0000256" key="10">
    <source>
        <dbReference type="ARBA" id="ARBA00030772"/>
    </source>
</evidence>
<comment type="subcellular location">
    <subcellularLocation>
        <location evidence="1">Cell inner membrane</location>
    </subcellularLocation>
</comment>
<keyword evidence="7 11" id="KW-0812">Transmembrane</keyword>
<evidence type="ECO:0000256" key="5">
    <source>
        <dbReference type="ARBA" id="ARBA00022475"/>
    </source>
</evidence>
<sequence length="252" mass="27029">MSRWWLIAFALVMYLVFVVATLPAQFGLWLMPAPNNLHVGKVSGSIWQGQIGVVHWQGKIIKDVHWDINVGQLLLGRIEADIVAGQDMTSDIAITGTAGMSFSGWYADDIELAMPASVAAELSPLPLQVELEGMIDAQITVASQGSPWCSELEGVVTWRNPKVIAAALGNPFKLDNTRAQLSCVNGEVVAKVDDDKQVMGLEVSATLAATSYSVSGTINPGPQFPPGFEQGLMFVATPISNNSYQIELDGSL</sequence>
<evidence type="ECO:0000313" key="12">
    <source>
        <dbReference type="EMBL" id="GGA88749.1"/>
    </source>
</evidence>
<accession>A0A8J2U9N6</accession>
<evidence type="ECO:0000256" key="9">
    <source>
        <dbReference type="ARBA" id="ARBA00023136"/>
    </source>
</evidence>
<feature type="transmembrane region" description="Helical" evidence="11">
    <location>
        <begin position="6"/>
        <end position="31"/>
    </location>
</feature>
<name>A0A8J2U9N6_9GAMM</name>
<dbReference type="GO" id="GO:0015627">
    <property type="term" value="C:type II protein secretion system complex"/>
    <property type="evidence" value="ECO:0007669"/>
    <property type="project" value="InterPro"/>
</dbReference>
<evidence type="ECO:0000256" key="8">
    <source>
        <dbReference type="ARBA" id="ARBA00022927"/>
    </source>
</evidence>
<reference evidence="13" key="1">
    <citation type="journal article" date="2019" name="Int. J. Syst. Evol. Microbiol.">
        <title>The Global Catalogue of Microorganisms (GCM) 10K type strain sequencing project: providing services to taxonomists for standard genome sequencing and annotation.</title>
        <authorList>
            <consortium name="The Broad Institute Genomics Platform"/>
            <consortium name="The Broad Institute Genome Sequencing Center for Infectious Disease"/>
            <person name="Wu L."/>
            <person name="Ma J."/>
        </authorList>
    </citation>
    <scope>NUCLEOTIDE SEQUENCE [LARGE SCALE GENOMIC DNA]</scope>
    <source>
        <strain evidence="13">CGMCC 1.10130</strain>
    </source>
</reference>
<keyword evidence="13" id="KW-1185">Reference proteome</keyword>
<keyword evidence="4" id="KW-0813">Transport</keyword>
<evidence type="ECO:0000256" key="6">
    <source>
        <dbReference type="ARBA" id="ARBA00022519"/>
    </source>
</evidence>
<comment type="similarity">
    <text evidence="2">Belongs to the GSP N family.</text>
</comment>
<dbReference type="GO" id="GO:0005886">
    <property type="term" value="C:plasma membrane"/>
    <property type="evidence" value="ECO:0007669"/>
    <property type="project" value="UniProtKB-SubCell"/>
</dbReference>
<dbReference type="GO" id="GO:0015628">
    <property type="term" value="P:protein secretion by the type II secretion system"/>
    <property type="evidence" value="ECO:0007669"/>
    <property type="project" value="InterPro"/>
</dbReference>
<protein>
    <recommendedName>
        <fullName evidence="3">Type II secretion system protein N</fullName>
    </recommendedName>
    <alternativeName>
        <fullName evidence="10">General secretion pathway protein N</fullName>
    </alternativeName>
</protein>
<dbReference type="InterPro" id="IPR022792">
    <property type="entry name" value="T2SS_protein-GspN"/>
</dbReference>
<proteinExistence type="inferred from homology"/>
<dbReference type="RefSeq" id="WP_087507357.1">
    <property type="nucleotide sequence ID" value="NZ_BMDX01000025.1"/>
</dbReference>